<evidence type="ECO:0000256" key="9">
    <source>
        <dbReference type="ARBA" id="ARBA00023065"/>
    </source>
</evidence>
<dbReference type="SUPFAM" id="SSF48403">
    <property type="entry name" value="Ankyrin repeat"/>
    <property type="match status" value="1"/>
</dbReference>
<keyword evidence="5 14" id="KW-0812">Transmembrane</keyword>
<evidence type="ECO:0000259" key="15">
    <source>
        <dbReference type="Pfam" id="PF00520"/>
    </source>
</evidence>
<evidence type="ECO:0000256" key="14">
    <source>
        <dbReference type="SAM" id="Phobius"/>
    </source>
</evidence>
<dbReference type="GeneID" id="20812200"/>
<dbReference type="Gene3D" id="1.25.40.20">
    <property type="entry name" value="Ankyrin repeat-containing domain"/>
    <property type="match status" value="1"/>
</dbReference>
<proteinExistence type="predicted"/>
<keyword evidence="10 14" id="KW-0472">Membrane</keyword>
<feature type="transmembrane region" description="Helical" evidence="14">
    <location>
        <begin position="902"/>
        <end position="923"/>
    </location>
</feature>
<keyword evidence="6" id="KW-0677">Repeat</keyword>
<evidence type="ECO:0000256" key="7">
    <source>
        <dbReference type="ARBA" id="ARBA00022837"/>
    </source>
</evidence>
<dbReference type="PROSITE" id="PS50088">
    <property type="entry name" value="ANK_REPEAT"/>
    <property type="match status" value="2"/>
</dbReference>
<dbReference type="InterPro" id="IPR005821">
    <property type="entry name" value="Ion_trans_dom"/>
</dbReference>
<feature type="compositionally biased region" description="Polar residues" evidence="13">
    <location>
        <begin position="39"/>
        <end position="49"/>
    </location>
</feature>
<evidence type="ECO:0000256" key="13">
    <source>
        <dbReference type="SAM" id="MobiDB-lite"/>
    </source>
</evidence>
<keyword evidence="7" id="KW-0106">Calcium</keyword>
<dbReference type="PROSITE" id="PS50096">
    <property type="entry name" value="IQ"/>
    <property type="match status" value="2"/>
</dbReference>
<dbReference type="Pfam" id="PF00520">
    <property type="entry name" value="Ion_trans"/>
    <property type="match status" value="1"/>
</dbReference>
<dbReference type="InterPro" id="IPR000048">
    <property type="entry name" value="IQ_motif_EF-hand-BS"/>
</dbReference>
<feature type="region of interest" description="Disordered" evidence="13">
    <location>
        <begin position="441"/>
        <end position="461"/>
    </location>
</feature>
<feature type="transmembrane region" description="Helical" evidence="14">
    <location>
        <begin position="716"/>
        <end position="738"/>
    </location>
</feature>
<feature type="repeat" description="ANK" evidence="12">
    <location>
        <begin position="342"/>
        <end position="374"/>
    </location>
</feature>
<dbReference type="PANTHER" id="PTHR10582:SF2">
    <property type="entry name" value="INACTIVE"/>
    <property type="match status" value="1"/>
</dbReference>
<evidence type="ECO:0000256" key="6">
    <source>
        <dbReference type="ARBA" id="ARBA00022737"/>
    </source>
</evidence>
<protein>
    <recommendedName>
        <fullName evidence="15">Ion transport domain-containing protein</fullName>
    </recommendedName>
</protein>
<dbReference type="PROSITE" id="PS50297">
    <property type="entry name" value="ANK_REP_REGION"/>
    <property type="match status" value="2"/>
</dbReference>
<dbReference type="Gene3D" id="1.10.287.70">
    <property type="match status" value="1"/>
</dbReference>
<dbReference type="GO" id="GO:0005886">
    <property type="term" value="C:plasma membrane"/>
    <property type="evidence" value="ECO:0007669"/>
    <property type="project" value="UniProtKB-SubCell"/>
</dbReference>
<dbReference type="OrthoDB" id="197980at2759"/>
<keyword evidence="4" id="KW-0109">Calcium transport</keyword>
<gene>
    <name evidence="16" type="ORF">H257_10204</name>
</gene>
<dbReference type="SMART" id="SM00248">
    <property type="entry name" value="ANK"/>
    <property type="match status" value="3"/>
</dbReference>
<feature type="transmembrane region" description="Helical" evidence="14">
    <location>
        <begin position="959"/>
        <end position="982"/>
    </location>
</feature>
<feature type="domain" description="Ion transport" evidence="15">
    <location>
        <begin position="762"/>
        <end position="988"/>
    </location>
</feature>
<accession>W4G7S3</accession>
<dbReference type="AlphaFoldDB" id="W4G7S3"/>
<dbReference type="SMART" id="SM00015">
    <property type="entry name" value="IQ"/>
    <property type="match status" value="2"/>
</dbReference>
<feature type="repeat" description="ANK" evidence="12">
    <location>
        <begin position="375"/>
        <end position="407"/>
    </location>
</feature>
<dbReference type="GO" id="GO:0098703">
    <property type="term" value="P:calcium ion import across plasma membrane"/>
    <property type="evidence" value="ECO:0007669"/>
    <property type="project" value="TreeGrafter"/>
</dbReference>
<comment type="subcellular location">
    <subcellularLocation>
        <location evidence="1">Cell membrane</location>
        <topology evidence="1">Multi-pass membrane protein</topology>
    </subcellularLocation>
</comment>
<dbReference type="InterPro" id="IPR036770">
    <property type="entry name" value="Ankyrin_rpt-contain_sf"/>
</dbReference>
<evidence type="ECO:0000256" key="4">
    <source>
        <dbReference type="ARBA" id="ARBA00022568"/>
    </source>
</evidence>
<evidence type="ECO:0000256" key="1">
    <source>
        <dbReference type="ARBA" id="ARBA00004651"/>
    </source>
</evidence>
<dbReference type="InterPro" id="IPR024862">
    <property type="entry name" value="TRPV"/>
</dbReference>
<evidence type="ECO:0000256" key="5">
    <source>
        <dbReference type="ARBA" id="ARBA00022692"/>
    </source>
</evidence>
<keyword evidence="3" id="KW-1003">Cell membrane</keyword>
<evidence type="ECO:0000313" key="16">
    <source>
        <dbReference type="EMBL" id="ETV75341.1"/>
    </source>
</evidence>
<dbReference type="PANTHER" id="PTHR10582">
    <property type="entry name" value="TRANSIENT RECEPTOR POTENTIAL ION CHANNEL PROTEIN"/>
    <property type="match status" value="1"/>
</dbReference>
<evidence type="ECO:0000256" key="10">
    <source>
        <dbReference type="ARBA" id="ARBA00023136"/>
    </source>
</evidence>
<feature type="transmembrane region" description="Helical" evidence="14">
    <location>
        <begin position="758"/>
        <end position="776"/>
    </location>
</feature>
<organism evidence="16">
    <name type="scientific">Aphanomyces astaci</name>
    <name type="common">Crayfish plague agent</name>
    <dbReference type="NCBI Taxonomy" id="112090"/>
    <lineage>
        <taxon>Eukaryota</taxon>
        <taxon>Sar</taxon>
        <taxon>Stramenopiles</taxon>
        <taxon>Oomycota</taxon>
        <taxon>Saprolegniomycetes</taxon>
        <taxon>Saprolegniales</taxon>
        <taxon>Verrucalvaceae</taxon>
        <taxon>Aphanomyces</taxon>
    </lineage>
</organism>
<feature type="region of interest" description="Disordered" evidence="13">
    <location>
        <begin position="1"/>
        <end position="49"/>
    </location>
</feature>
<keyword evidence="2" id="KW-0813">Transport</keyword>
<feature type="transmembrane region" description="Helical" evidence="14">
    <location>
        <begin position="614"/>
        <end position="631"/>
    </location>
</feature>
<dbReference type="VEuPathDB" id="FungiDB:H257_10204"/>
<sequence>MNTAAVPAVSSCSTTLRDSMDRRRTAMSRPSSPKPHTLASVSSPTPATTAVANSTDLLDAYKQFHKEKRSRSKEHQRQTILAAKPPPIIASLPPSQDPGLSTARHRLSLKSLSPSVSERIAVTKESQNVMDEYNFTKDEIQAIIKVQSAIRRHLAKKRVLAMAKPAEYVRFVCERLFDECCRTELLPDGMSTHDDGYLVLGGPNLPRILRILEDPTNINLDLLQKHTIDRITVAHAACQRGYLELLSLLVAFWTTQPQANDLADESSHTTLLYKLLEQVNQAKREGKLLRECGFEVIETMKALGLAPDYVFNAIDQFHFKDVTVQDMFKICGHPIVRARDIHGNTPLHYAAEGGYVNVCEFLLEHGAYINEQNIRGETPLHFAISSMHEPVCVLLVRRKADVTIARYRAVELDTGQRLRGVIVTAPGGEEQCQMLAEGAAAKARKPNTDVKPSTPATKRVTPAGKLGARTTRFVQATVGVCMRQFDHDDSRVGEMVFFRLAPSMQGLRSRNSPLVIFYIGTHISMPRYKIALARQSQTKILHLLIVNMPKVAYMAIDHFRTPLFRCQVIPGIRAVGQSWHTEGWLSNDDRRKKLVHKMKQQGPPVRKAPRRRKWLFYLHQAILKGWAYLKGHRLRRRYRKTESVRLDSVLKAVGKSTGIVYEYRYESETCSGSSPTFELIIKSECKELMAHPWVQKLRDHKWNIFGRKHYIRQLRVYTYFFCSYFLSIILLVGDTSLGLKEGGYQAPLFGPNAHGLDYLRVFASVVCLIFTAQYTWRHIQEIYRGGWLLFFSYCTNIWNIFDIVLLSGIWFTTLLDFIVYFRITPISWDQWRASRMIYEEHFRLITYQESTFNVVMYREYDWHTTIMCITAPQIFIRWLQFCRGNQTLGPFVRMIYQMMGDIAVFLFVFVLFLFGFAFAFYVLQLDGFRTLVSSTNSVYQMSLGQWDWGSIAAGGPLAVMLYILYTCFGTIMMLNLLVAMLGRTYEDIWDDRLLFFHLERSQTILTVQHQIEPDKYRRKYWCQTLYALEGDAAIQGIPYQNFDD</sequence>
<reference evidence="16" key="1">
    <citation type="submission" date="2013-12" db="EMBL/GenBank/DDBJ databases">
        <title>The Genome Sequence of Aphanomyces astaci APO3.</title>
        <authorList>
            <consortium name="The Broad Institute Genomics Platform"/>
            <person name="Russ C."/>
            <person name="Tyler B."/>
            <person name="van West P."/>
            <person name="Dieguez-Uribeondo J."/>
            <person name="Young S.K."/>
            <person name="Zeng Q."/>
            <person name="Gargeya S."/>
            <person name="Fitzgerald M."/>
            <person name="Abouelleil A."/>
            <person name="Alvarado L."/>
            <person name="Chapman S.B."/>
            <person name="Gainer-Dewar J."/>
            <person name="Goldberg J."/>
            <person name="Griggs A."/>
            <person name="Gujja S."/>
            <person name="Hansen M."/>
            <person name="Howarth C."/>
            <person name="Imamovic A."/>
            <person name="Ireland A."/>
            <person name="Larimer J."/>
            <person name="McCowan C."/>
            <person name="Murphy C."/>
            <person name="Pearson M."/>
            <person name="Poon T.W."/>
            <person name="Priest M."/>
            <person name="Roberts A."/>
            <person name="Saif S."/>
            <person name="Shea T."/>
            <person name="Sykes S."/>
            <person name="Wortman J."/>
            <person name="Nusbaum C."/>
            <person name="Birren B."/>
        </authorList>
    </citation>
    <scope>NUCLEOTIDE SEQUENCE [LARGE SCALE GENOMIC DNA]</scope>
    <source>
        <strain evidence="16">APO3</strain>
    </source>
</reference>
<evidence type="ECO:0000256" key="2">
    <source>
        <dbReference type="ARBA" id="ARBA00022448"/>
    </source>
</evidence>
<dbReference type="RefSeq" id="XP_009834975.1">
    <property type="nucleotide sequence ID" value="XM_009836673.1"/>
</dbReference>
<evidence type="ECO:0000256" key="3">
    <source>
        <dbReference type="ARBA" id="ARBA00022475"/>
    </source>
</evidence>
<dbReference type="STRING" id="112090.W4G7S3"/>
<keyword evidence="12" id="KW-0040">ANK repeat</keyword>
<keyword evidence="11" id="KW-0407">Ion channel</keyword>
<dbReference type="InterPro" id="IPR002110">
    <property type="entry name" value="Ankyrin_rpt"/>
</dbReference>
<keyword evidence="8 14" id="KW-1133">Transmembrane helix</keyword>
<evidence type="ECO:0000256" key="8">
    <source>
        <dbReference type="ARBA" id="ARBA00022989"/>
    </source>
</evidence>
<evidence type="ECO:0000256" key="12">
    <source>
        <dbReference type="PROSITE-ProRule" id="PRU00023"/>
    </source>
</evidence>
<feature type="transmembrane region" description="Helical" evidence="14">
    <location>
        <begin position="862"/>
        <end position="881"/>
    </location>
</feature>
<feature type="transmembrane region" description="Helical" evidence="14">
    <location>
        <begin position="788"/>
        <end position="811"/>
    </location>
</feature>
<evidence type="ECO:0000256" key="11">
    <source>
        <dbReference type="ARBA" id="ARBA00023303"/>
    </source>
</evidence>
<keyword evidence="9" id="KW-0406">Ion transport</keyword>
<name>W4G7S3_APHAT</name>
<dbReference type="EMBL" id="KI913140">
    <property type="protein sequence ID" value="ETV75341.1"/>
    <property type="molecule type" value="Genomic_DNA"/>
</dbReference>
<dbReference type="Pfam" id="PF12796">
    <property type="entry name" value="Ank_2"/>
    <property type="match status" value="1"/>
</dbReference>
<dbReference type="GO" id="GO:0005262">
    <property type="term" value="F:calcium channel activity"/>
    <property type="evidence" value="ECO:0007669"/>
    <property type="project" value="TreeGrafter"/>
</dbReference>